<dbReference type="RefSeq" id="WP_196206237.1">
    <property type="nucleotide sequence ID" value="NZ_JADPUN010000377.1"/>
</dbReference>
<keyword evidence="5" id="KW-1185">Reference proteome</keyword>
<dbReference type="EMBL" id="JADPUN010000377">
    <property type="protein sequence ID" value="MBF9134769.1"/>
    <property type="molecule type" value="Genomic_DNA"/>
</dbReference>
<protein>
    <submittedName>
        <fullName evidence="4">GNAT family N-acetyltransferase</fullName>
    </submittedName>
</protein>
<keyword evidence="2" id="KW-0012">Acyltransferase</keyword>
<reference evidence="4 5" key="1">
    <citation type="submission" date="2020-11" db="EMBL/GenBank/DDBJ databases">
        <title>A novel isolate from a Black sea contaminated sediment with potential to produce alkanes: Plantactinospora alkalitolerans sp. nov.</title>
        <authorList>
            <person name="Carro L."/>
            <person name="Veyisoglu A."/>
            <person name="Guven K."/>
            <person name="Schumann P."/>
            <person name="Klenk H.-P."/>
            <person name="Sahin N."/>
        </authorList>
    </citation>
    <scope>NUCLEOTIDE SEQUENCE [LARGE SCALE GENOMIC DNA]</scope>
    <source>
        <strain evidence="4 5">S1510</strain>
    </source>
</reference>
<comment type="caution">
    <text evidence="4">The sequence shown here is derived from an EMBL/GenBank/DDBJ whole genome shotgun (WGS) entry which is preliminary data.</text>
</comment>
<evidence type="ECO:0000256" key="1">
    <source>
        <dbReference type="ARBA" id="ARBA00022679"/>
    </source>
</evidence>
<evidence type="ECO:0000313" key="4">
    <source>
        <dbReference type="EMBL" id="MBF9134769.1"/>
    </source>
</evidence>
<dbReference type="PANTHER" id="PTHR43877">
    <property type="entry name" value="AMINOALKYLPHOSPHONATE N-ACETYLTRANSFERASE-RELATED-RELATED"/>
    <property type="match status" value="1"/>
</dbReference>
<proteinExistence type="predicted"/>
<dbReference type="Proteomes" id="UP000638560">
    <property type="component" value="Unassembled WGS sequence"/>
</dbReference>
<dbReference type="InterPro" id="IPR016181">
    <property type="entry name" value="Acyl_CoA_acyltransferase"/>
</dbReference>
<evidence type="ECO:0000256" key="2">
    <source>
        <dbReference type="ARBA" id="ARBA00023315"/>
    </source>
</evidence>
<evidence type="ECO:0000259" key="3">
    <source>
        <dbReference type="PROSITE" id="PS51186"/>
    </source>
</evidence>
<gene>
    <name evidence="4" type="ORF">I0C86_38450</name>
</gene>
<evidence type="ECO:0000313" key="5">
    <source>
        <dbReference type="Proteomes" id="UP000638560"/>
    </source>
</evidence>
<dbReference type="CDD" id="cd04301">
    <property type="entry name" value="NAT_SF"/>
    <property type="match status" value="1"/>
</dbReference>
<dbReference type="InterPro" id="IPR000182">
    <property type="entry name" value="GNAT_dom"/>
</dbReference>
<dbReference type="Gene3D" id="3.40.630.30">
    <property type="match status" value="1"/>
</dbReference>
<dbReference type="PROSITE" id="PS51186">
    <property type="entry name" value="GNAT"/>
    <property type="match status" value="1"/>
</dbReference>
<dbReference type="Pfam" id="PF00583">
    <property type="entry name" value="Acetyltransf_1"/>
    <property type="match status" value="1"/>
</dbReference>
<feature type="domain" description="N-acetyltransferase" evidence="3">
    <location>
        <begin position="1"/>
        <end position="159"/>
    </location>
</feature>
<sequence>MDVIPLSVDRIPGLKGLLVMGEPYIRLRGSSDYWLYSQLFSSTCPLAVVGDQVIGAVLAFRGQDNPGEVYIQDVMTDPARRRNGVTRILLDFVERQATAWGCGRLFLTSEPDNQAAHEAWLALGFRNVPGDRIEHGVSVVSDYKGPGKHRAVYERLLLE</sequence>
<keyword evidence="1" id="KW-0808">Transferase</keyword>
<dbReference type="SUPFAM" id="SSF55729">
    <property type="entry name" value="Acyl-CoA N-acyltransferases (Nat)"/>
    <property type="match status" value="1"/>
</dbReference>
<accession>A0ABS0H9E3</accession>
<name>A0ABS0H9E3_9ACTN</name>
<organism evidence="4 5">
    <name type="scientific">Plantactinospora alkalitolerans</name>
    <dbReference type="NCBI Taxonomy" id="2789879"/>
    <lineage>
        <taxon>Bacteria</taxon>
        <taxon>Bacillati</taxon>
        <taxon>Actinomycetota</taxon>
        <taxon>Actinomycetes</taxon>
        <taxon>Micromonosporales</taxon>
        <taxon>Micromonosporaceae</taxon>
        <taxon>Plantactinospora</taxon>
    </lineage>
</organism>
<dbReference type="InterPro" id="IPR050832">
    <property type="entry name" value="Bact_Acetyltransf"/>
</dbReference>